<dbReference type="Proteomes" id="UP000828390">
    <property type="component" value="Unassembled WGS sequence"/>
</dbReference>
<feature type="compositionally biased region" description="Basic and acidic residues" evidence="1">
    <location>
        <begin position="49"/>
        <end position="73"/>
    </location>
</feature>
<feature type="region of interest" description="Disordered" evidence="1">
    <location>
        <begin position="23"/>
        <end position="127"/>
    </location>
</feature>
<feature type="compositionally biased region" description="Polar residues" evidence="1">
    <location>
        <begin position="89"/>
        <end position="104"/>
    </location>
</feature>
<protein>
    <submittedName>
        <fullName evidence="2">Uncharacterized protein</fullName>
    </submittedName>
</protein>
<sequence>MPQTQQLGITMTAAFRVPDATRTTAALSSRKHNMRGSGQSRESSASRDFCPHDLDHMPSGDAMHRSLPGDDTGKNLTVDLSGDFIGHRSTLTGPSPVTDRSGQRSCYDRSGHRSCYDRSGHRSLTGH</sequence>
<evidence type="ECO:0000313" key="3">
    <source>
        <dbReference type="Proteomes" id="UP000828390"/>
    </source>
</evidence>
<comment type="caution">
    <text evidence="2">The sequence shown here is derived from an EMBL/GenBank/DDBJ whole genome shotgun (WGS) entry which is preliminary data.</text>
</comment>
<dbReference type="AlphaFoldDB" id="A0A9D4GNK8"/>
<evidence type="ECO:0000256" key="1">
    <source>
        <dbReference type="SAM" id="MobiDB-lite"/>
    </source>
</evidence>
<evidence type="ECO:0000313" key="2">
    <source>
        <dbReference type="EMBL" id="KAH3820464.1"/>
    </source>
</evidence>
<reference evidence="2" key="2">
    <citation type="submission" date="2020-11" db="EMBL/GenBank/DDBJ databases">
        <authorList>
            <person name="McCartney M.A."/>
            <person name="Auch B."/>
            <person name="Kono T."/>
            <person name="Mallez S."/>
            <person name="Becker A."/>
            <person name="Gohl D.M."/>
            <person name="Silverstein K.A.T."/>
            <person name="Koren S."/>
            <person name="Bechman K.B."/>
            <person name="Herman A."/>
            <person name="Abrahante J.E."/>
            <person name="Garbe J."/>
        </authorList>
    </citation>
    <scope>NUCLEOTIDE SEQUENCE</scope>
    <source>
        <strain evidence="2">Duluth1</strain>
        <tissue evidence="2">Whole animal</tissue>
    </source>
</reference>
<feature type="compositionally biased region" description="Basic and acidic residues" evidence="1">
    <location>
        <begin position="106"/>
        <end position="120"/>
    </location>
</feature>
<dbReference type="EMBL" id="JAIWYP010000005">
    <property type="protein sequence ID" value="KAH3820464.1"/>
    <property type="molecule type" value="Genomic_DNA"/>
</dbReference>
<organism evidence="2 3">
    <name type="scientific">Dreissena polymorpha</name>
    <name type="common">Zebra mussel</name>
    <name type="synonym">Mytilus polymorpha</name>
    <dbReference type="NCBI Taxonomy" id="45954"/>
    <lineage>
        <taxon>Eukaryota</taxon>
        <taxon>Metazoa</taxon>
        <taxon>Spiralia</taxon>
        <taxon>Lophotrochozoa</taxon>
        <taxon>Mollusca</taxon>
        <taxon>Bivalvia</taxon>
        <taxon>Autobranchia</taxon>
        <taxon>Heteroconchia</taxon>
        <taxon>Euheterodonta</taxon>
        <taxon>Imparidentia</taxon>
        <taxon>Neoheterodontei</taxon>
        <taxon>Myida</taxon>
        <taxon>Dreissenoidea</taxon>
        <taxon>Dreissenidae</taxon>
        <taxon>Dreissena</taxon>
    </lineage>
</organism>
<reference evidence="2" key="1">
    <citation type="journal article" date="2019" name="bioRxiv">
        <title>The Genome of the Zebra Mussel, Dreissena polymorpha: A Resource for Invasive Species Research.</title>
        <authorList>
            <person name="McCartney M.A."/>
            <person name="Auch B."/>
            <person name="Kono T."/>
            <person name="Mallez S."/>
            <person name="Zhang Y."/>
            <person name="Obille A."/>
            <person name="Becker A."/>
            <person name="Abrahante J.E."/>
            <person name="Garbe J."/>
            <person name="Badalamenti J.P."/>
            <person name="Herman A."/>
            <person name="Mangelson H."/>
            <person name="Liachko I."/>
            <person name="Sullivan S."/>
            <person name="Sone E.D."/>
            <person name="Koren S."/>
            <person name="Silverstein K.A.T."/>
            <person name="Beckman K.B."/>
            <person name="Gohl D.M."/>
        </authorList>
    </citation>
    <scope>NUCLEOTIDE SEQUENCE</scope>
    <source>
        <strain evidence="2">Duluth1</strain>
        <tissue evidence="2">Whole animal</tissue>
    </source>
</reference>
<proteinExistence type="predicted"/>
<name>A0A9D4GNK8_DREPO</name>
<keyword evidence="3" id="KW-1185">Reference proteome</keyword>
<accession>A0A9D4GNK8</accession>
<gene>
    <name evidence="2" type="ORF">DPMN_122210</name>
</gene>